<reference evidence="3 4" key="1">
    <citation type="submission" date="2023-10" db="EMBL/GenBank/DDBJ databases">
        <authorList>
            <person name="Maclean D."/>
            <person name="Macfadyen A."/>
        </authorList>
    </citation>
    <scope>NUCLEOTIDE SEQUENCE [LARGE SCALE GENOMIC DNA]</scope>
</reference>
<feature type="transmembrane region" description="Helical" evidence="2">
    <location>
        <begin position="35"/>
        <end position="56"/>
    </location>
</feature>
<dbReference type="Proteomes" id="UP001314263">
    <property type="component" value="Unassembled WGS sequence"/>
</dbReference>
<sequence>MDYQGKVVWTMAAIAAIAGAVIVSGDMIYGTENVQVKQVISCIVVFWVVAVIRTYMTYVWGFGASKPVPGLQPQVVAADEDAEGHGGRAGMTAPRRRPRRET</sequence>
<comment type="caution">
    <text evidence="3">The sequence shown here is derived from an EMBL/GenBank/DDBJ whole genome shotgun (WGS) entry which is preliminary data.</text>
</comment>
<keyword evidence="4" id="KW-1185">Reference proteome</keyword>
<feature type="region of interest" description="Disordered" evidence="1">
    <location>
        <begin position="79"/>
        <end position="102"/>
    </location>
</feature>
<name>A0AAV1HSG1_9CHLO</name>
<dbReference type="AlphaFoldDB" id="A0AAV1HSG1"/>
<protein>
    <submittedName>
        <fullName evidence="3">Uncharacterized protein</fullName>
    </submittedName>
</protein>
<keyword evidence="2" id="KW-0472">Membrane</keyword>
<keyword evidence="2" id="KW-0812">Transmembrane</keyword>
<organism evidence="3 4">
    <name type="scientific">Coccomyxa viridis</name>
    <dbReference type="NCBI Taxonomy" id="1274662"/>
    <lineage>
        <taxon>Eukaryota</taxon>
        <taxon>Viridiplantae</taxon>
        <taxon>Chlorophyta</taxon>
        <taxon>core chlorophytes</taxon>
        <taxon>Trebouxiophyceae</taxon>
        <taxon>Trebouxiophyceae incertae sedis</taxon>
        <taxon>Coccomyxaceae</taxon>
        <taxon>Coccomyxa</taxon>
    </lineage>
</organism>
<proteinExistence type="predicted"/>
<gene>
    <name evidence="3" type="ORF">CVIRNUC_001173</name>
</gene>
<feature type="transmembrane region" description="Helical" evidence="2">
    <location>
        <begin position="7"/>
        <end position="29"/>
    </location>
</feature>
<evidence type="ECO:0000313" key="4">
    <source>
        <dbReference type="Proteomes" id="UP001314263"/>
    </source>
</evidence>
<dbReference type="EMBL" id="CAUYUE010000002">
    <property type="protein sequence ID" value="CAK0739525.1"/>
    <property type="molecule type" value="Genomic_DNA"/>
</dbReference>
<keyword evidence="2" id="KW-1133">Transmembrane helix</keyword>
<evidence type="ECO:0000313" key="3">
    <source>
        <dbReference type="EMBL" id="CAK0739525.1"/>
    </source>
</evidence>
<accession>A0AAV1HSG1</accession>
<evidence type="ECO:0000256" key="1">
    <source>
        <dbReference type="SAM" id="MobiDB-lite"/>
    </source>
</evidence>
<evidence type="ECO:0000256" key="2">
    <source>
        <dbReference type="SAM" id="Phobius"/>
    </source>
</evidence>